<dbReference type="RefSeq" id="WP_135835399.1">
    <property type="nucleotide sequence ID" value="NZ_SRPE01000005.1"/>
</dbReference>
<reference evidence="1 2" key="1">
    <citation type="submission" date="2019-03" db="EMBL/GenBank/DDBJ databases">
        <title>Empedobacter tilapiae sp. nov., isolated from an intestine of Nile tilapia Oreochromis niloticus.</title>
        <authorList>
            <person name="Kim Y.-O."/>
            <person name="Yoon J.-H."/>
        </authorList>
    </citation>
    <scope>NUCLEOTIDE SEQUENCE [LARGE SCALE GENOMIC DNA]</scope>
    <source>
        <strain evidence="1 2">MRS2</strain>
    </source>
</reference>
<gene>
    <name evidence="1" type="ORF">E4J94_08535</name>
</gene>
<proteinExistence type="predicted"/>
<comment type="caution">
    <text evidence="1">The sequence shown here is derived from an EMBL/GenBank/DDBJ whole genome shotgun (WGS) entry which is preliminary data.</text>
</comment>
<sequence>MFIKFANTQDYKKDTIELSETILYDKSKFRLKRVGSDTKTKSILIGLTADINFNKDSLPKFTKEFAIPINAT</sequence>
<dbReference type="OrthoDB" id="9809364at2"/>
<dbReference type="EMBL" id="SRPE01000005">
    <property type="protein sequence ID" value="TGN27248.1"/>
    <property type="molecule type" value="Genomic_DNA"/>
</dbReference>
<evidence type="ECO:0000313" key="1">
    <source>
        <dbReference type="EMBL" id="TGN27248.1"/>
    </source>
</evidence>
<accession>A0A4Z1BA51</accession>
<organism evidence="1 2">
    <name type="scientific">Empedobacter tilapiae</name>
    <dbReference type="NCBI Taxonomy" id="2491114"/>
    <lineage>
        <taxon>Bacteria</taxon>
        <taxon>Pseudomonadati</taxon>
        <taxon>Bacteroidota</taxon>
        <taxon>Flavobacteriia</taxon>
        <taxon>Flavobacteriales</taxon>
        <taxon>Weeksellaceae</taxon>
        <taxon>Empedobacter</taxon>
    </lineage>
</organism>
<dbReference type="Proteomes" id="UP000297998">
    <property type="component" value="Unassembled WGS sequence"/>
</dbReference>
<dbReference type="AlphaFoldDB" id="A0A4Z1BA51"/>
<keyword evidence="2" id="KW-1185">Reference proteome</keyword>
<name>A0A4Z1BA51_9FLAO</name>
<evidence type="ECO:0000313" key="2">
    <source>
        <dbReference type="Proteomes" id="UP000297998"/>
    </source>
</evidence>
<protein>
    <submittedName>
        <fullName evidence="1">Uncharacterized protein</fullName>
    </submittedName>
</protein>